<keyword evidence="2" id="KW-1185">Reference proteome</keyword>
<sequence>MPPLTRQRTLESILSWWSDSNPPGPTISLHAASKPLMRYMYRRQAADFIAKTQGTAFSLEQMHIYSSYLSCKYVSAFTKSIILAEIQTRIIHEERAPALVADSLLYLVHELCGSRAAQVRRLICWILGQLAIHHTTAEAVIHMNLSSQLVSLLSDRDSKVVENTLWALNCVATTAEGAAATVNANVLGVVIEFLDSSVPFGVRDWTAELLGKLTRHEVTRAAVLRVTPCAQLVFLLRDVESKVVEDAARELTWIAGSAEGAAAAVNANVLGAINELLDSPSSTTGVRDWACQLVTELGWDETTRGAVFTINPCARLASLSQWV</sequence>
<evidence type="ECO:0000313" key="2">
    <source>
        <dbReference type="Proteomes" id="UP001221757"/>
    </source>
</evidence>
<reference evidence="1" key="1">
    <citation type="submission" date="2023-03" db="EMBL/GenBank/DDBJ databases">
        <title>Massive genome expansion in bonnet fungi (Mycena s.s.) driven by repeated elements and novel gene families across ecological guilds.</title>
        <authorList>
            <consortium name="Lawrence Berkeley National Laboratory"/>
            <person name="Harder C.B."/>
            <person name="Miyauchi S."/>
            <person name="Viragh M."/>
            <person name="Kuo A."/>
            <person name="Thoen E."/>
            <person name="Andreopoulos B."/>
            <person name="Lu D."/>
            <person name="Skrede I."/>
            <person name="Drula E."/>
            <person name="Henrissat B."/>
            <person name="Morin E."/>
            <person name="Kohler A."/>
            <person name="Barry K."/>
            <person name="LaButti K."/>
            <person name="Morin E."/>
            <person name="Salamov A."/>
            <person name="Lipzen A."/>
            <person name="Mereny Z."/>
            <person name="Hegedus B."/>
            <person name="Baldrian P."/>
            <person name="Stursova M."/>
            <person name="Weitz H."/>
            <person name="Taylor A."/>
            <person name="Grigoriev I.V."/>
            <person name="Nagy L.G."/>
            <person name="Martin F."/>
            <person name="Kauserud H."/>
        </authorList>
    </citation>
    <scope>NUCLEOTIDE SEQUENCE</scope>
    <source>
        <strain evidence="1">CBHHK067</strain>
    </source>
</reference>
<dbReference type="Gene3D" id="1.25.10.10">
    <property type="entry name" value="Leucine-rich Repeat Variant"/>
    <property type="match status" value="1"/>
</dbReference>
<dbReference type="Proteomes" id="UP001221757">
    <property type="component" value="Unassembled WGS sequence"/>
</dbReference>
<dbReference type="AlphaFoldDB" id="A0AAD7H280"/>
<protein>
    <submittedName>
        <fullName evidence="1">Armadillo-type protein</fullName>
    </submittedName>
</protein>
<proteinExistence type="predicted"/>
<dbReference type="InterPro" id="IPR011989">
    <property type="entry name" value="ARM-like"/>
</dbReference>
<dbReference type="SUPFAM" id="SSF48371">
    <property type="entry name" value="ARM repeat"/>
    <property type="match status" value="1"/>
</dbReference>
<gene>
    <name evidence="1" type="ORF">B0H17DRAFT_3511</name>
</gene>
<name>A0AAD7H280_MYCRO</name>
<organism evidence="1 2">
    <name type="scientific">Mycena rosella</name>
    <name type="common">Pink bonnet</name>
    <name type="synonym">Agaricus rosellus</name>
    <dbReference type="NCBI Taxonomy" id="1033263"/>
    <lineage>
        <taxon>Eukaryota</taxon>
        <taxon>Fungi</taxon>
        <taxon>Dikarya</taxon>
        <taxon>Basidiomycota</taxon>
        <taxon>Agaricomycotina</taxon>
        <taxon>Agaricomycetes</taxon>
        <taxon>Agaricomycetidae</taxon>
        <taxon>Agaricales</taxon>
        <taxon>Marasmiineae</taxon>
        <taxon>Mycenaceae</taxon>
        <taxon>Mycena</taxon>
    </lineage>
</organism>
<evidence type="ECO:0000313" key="1">
    <source>
        <dbReference type="EMBL" id="KAJ7710591.1"/>
    </source>
</evidence>
<comment type="caution">
    <text evidence="1">The sequence shown here is derived from an EMBL/GenBank/DDBJ whole genome shotgun (WGS) entry which is preliminary data.</text>
</comment>
<dbReference type="EMBL" id="JARKIE010000001">
    <property type="protein sequence ID" value="KAJ7710591.1"/>
    <property type="molecule type" value="Genomic_DNA"/>
</dbReference>
<dbReference type="Pfam" id="PF00514">
    <property type="entry name" value="Arm"/>
    <property type="match status" value="1"/>
</dbReference>
<dbReference type="InterPro" id="IPR000225">
    <property type="entry name" value="Armadillo"/>
</dbReference>
<accession>A0AAD7H280</accession>
<dbReference type="InterPro" id="IPR016024">
    <property type="entry name" value="ARM-type_fold"/>
</dbReference>